<dbReference type="EMBL" id="JAFJMO010000016">
    <property type="protein sequence ID" value="KAJ8253931.1"/>
    <property type="molecule type" value="Genomic_DNA"/>
</dbReference>
<gene>
    <name evidence="6" type="ORF">COCON_G00205430</name>
</gene>
<feature type="domain" description="Glycoside hydrolase family 20 catalytic" evidence="5">
    <location>
        <begin position="223"/>
        <end position="365"/>
    </location>
</feature>
<dbReference type="PANTHER" id="PTHR21040:SF5">
    <property type="entry name" value="BETA-N-ACETYLHEXOSAMINIDASE"/>
    <property type="match status" value="1"/>
</dbReference>
<dbReference type="CDD" id="cd06565">
    <property type="entry name" value="GH20_GcnA-like"/>
    <property type="match status" value="1"/>
</dbReference>
<proteinExistence type="inferred from homology"/>
<keyword evidence="7" id="KW-1185">Reference proteome</keyword>
<evidence type="ECO:0000256" key="3">
    <source>
        <dbReference type="ARBA" id="ARBA00012663"/>
    </source>
</evidence>
<organism evidence="6 7">
    <name type="scientific">Conger conger</name>
    <name type="common">Conger eel</name>
    <name type="synonym">Muraena conger</name>
    <dbReference type="NCBI Taxonomy" id="82655"/>
    <lineage>
        <taxon>Eukaryota</taxon>
        <taxon>Metazoa</taxon>
        <taxon>Chordata</taxon>
        <taxon>Craniata</taxon>
        <taxon>Vertebrata</taxon>
        <taxon>Euteleostomi</taxon>
        <taxon>Actinopterygii</taxon>
        <taxon>Neopterygii</taxon>
        <taxon>Teleostei</taxon>
        <taxon>Anguilliformes</taxon>
        <taxon>Congridae</taxon>
        <taxon>Conger</taxon>
    </lineage>
</organism>
<dbReference type="SUPFAM" id="SSF51445">
    <property type="entry name" value="(Trans)glycosidases"/>
    <property type="match status" value="1"/>
</dbReference>
<dbReference type="GO" id="GO:0005975">
    <property type="term" value="P:carbohydrate metabolic process"/>
    <property type="evidence" value="ECO:0007669"/>
    <property type="project" value="InterPro"/>
</dbReference>
<dbReference type="GO" id="GO:0004563">
    <property type="term" value="F:beta-N-acetylhexosaminidase activity"/>
    <property type="evidence" value="ECO:0007669"/>
    <property type="project" value="UniProtKB-EC"/>
</dbReference>
<reference evidence="6" key="1">
    <citation type="journal article" date="2023" name="Science">
        <title>Genome structures resolve the early diversification of teleost fishes.</title>
        <authorList>
            <person name="Parey E."/>
            <person name="Louis A."/>
            <person name="Montfort J."/>
            <person name="Bouchez O."/>
            <person name="Roques C."/>
            <person name="Iampietro C."/>
            <person name="Lluch J."/>
            <person name="Castinel A."/>
            <person name="Donnadieu C."/>
            <person name="Desvignes T."/>
            <person name="Floi Bucao C."/>
            <person name="Jouanno E."/>
            <person name="Wen M."/>
            <person name="Mejri S."/>
            <person name="Dirks R."/>
            <person name="Jansen H."/>
            <person name="Henkel C."/>
            <person name="Chen W.J."/>
            <person name="Zahm M."/>
            <person name="Cabau C."/>
            <person name="Klopp C."/>
            <person name="Thompson A.W."/>
            <person name="Robinson-Rechavi M."/>
            <person name="Braasch I."/>
            <person name="Lecointre G."/>
            <person name="Bobe J."/>
            <person name="Postlethwait J.H."/>
            <person name="Berthelot C."/>
            <person name="Roest Crollius H."/>
            <person name="Guiguen Y."/>
        </authorList>
    </citation>
    <scope>NUCLEOTIDE SEQUENCE</scope>
    <source>
        <strain evidence="6">Concon-B</strain>
    </source>
</reference>
<comment type="catalytic activity">
    <reaction evidence="1">
        <text>Hydrolysis of terminal non-reducing N-acetyl-D-hexosamine residues in N-acetyl-beta-D-hexosaminides.</text>
        <dbReference type="EC" id="3.2.1.52"/>
    </reaction>
</comment>
<accession>A0A9Q1CZJ1</accession>
<evidence type="ECO:0000256" key="1">
    <source>
        <dbReference type="ARBA" id="ARBA00001231"/>
    </source>
</evidence>
<dbReference type="InterPro" id="IPR038901">
    <property type="entry name" value="HEXDC-like"/>
</dbReference>
<evidence type="ECO:0000256" key="2">
    <source>
        <dbReference type="ARBA" id="ARBA00006285"/>
    </source>
</evidence>
<dbReference type="Gene3D" id="3.20.20.80">
    <property type="entry name" value="Glycosidases"/>
    <property type="match status" value="1"/>
</dbReference>
<dbReference type="EC" id="3.2.1.52" evidence="3"/>
<dbReference type="PANTHER" id="PTHR21040">
    <property type="entry name" value="BCDNA.GH04120"/>
    <property type="match status" value="1"/>
</dbReference>
<evidence type="ECO:0000313" key="6">
    <source>
        <dbReference type="EMBL" id="KAJ8253931.1"/>
    </source>
</evidence>
<dbReference type="Proteomes" id="UP001152803">
    <property type="component" value="Unassembled WGS sequence"/>
</dbReference>
<evidence type="ECO:0000256" key="4">
    <source>
        <dbReference type="ARBA" id="ARBA00022801"/>
    </source>
</evidence>
<dbReference type="OrthoDB" id="10023921at2759"/>
<protein>
    <recommendedName>
        <fullName evidence="3">beta-N-acetylhexosaminidase</fullName>
        <ecNumber evidence="3">3.2.1.52</ecNumber>
    </recommendedName>
</protein>
<comment type="similarity">
    <text evidence="2">Belongs to the glycosyl hydrolase 20 family.</text>
</comment>
<evidence type="ECO:0000313" key="7">
    <source>
        <dbReference type="Proteomes" id="UP001152803"/>
    </source>
</evidence>
<dbReference type="AlphaFoldDB" id="A0A9Q1CZJ1"/>
<evidence type="ECO:0000259" key="5">
    <source>
        <dbReference type="Pfam" id="PF00728"/>
    </source>
</evidence>
<name>A0A9Q1CZJ1_CONCO</name>
<comment type="caution">
    <text evidence="6">The sequence shown here is derived from an EMBL/GenBank/DDBJ whole genome shotgun (WGS) entry which is preliminary data.</text>
</comment>
<dbReference type="InterPro" id="IPR015883">
    <property type="entry name" value="Glyco_hydro_20_cat"/>
</dbReference>
<keyword evidence="4" id="KW-0378">Hydrolase</keyword>
<dbReference type="InterPro" id="IPR017853">
    <property type="entry name" value="GH"/>
</dbReference>
<sequence length="639" mass="72423">MGASSLKKGIWRCEGDQDKQRSFCSPLRGEMEQDSVREAQEKEHSERLVSSRLAWATGAALFFGKEPCAESMLSTRLVTLLRVVVFTLVVAVVFKLVSRPRLALPGNELSLASSIRFWNKKSEKEQEPWKQDARPVGGVAQEVKEQVESLAKVEKLQTLPPLDPNAPPLKVVHLDLKGAAPKMKYLEQIFPLFSSLGATGVLLEYEDMFPYEGDLQLLRSPYAYSAEDIKTIRNLAKLSNLQVIPLVQVFGHLEFVLKHEKYTELREVEAYPNSLNPHAPGAQALIQAMVIQVMDQHPDSPWLHIGADEVFGLGESQDSKNWLNNNVGDVGKMFLNHVVAVARFIVERRPGIHLLMWDDMMRQISASSLKESGLPSLASPVIWFYAAELNLKKIDQLISKYQEVGFKDVWFASAFKGASCIYQRVTPLSKHLTNHLSWLKVMKSMSKYPSISFRGIVLTGWQRYDHFAVLCELLPVGIPSLAVCLKTLEHGAFSGKAQMEIQNLLGCSIKIEEGICKGSGAFSGSEVYNMVLKIDKELQKQTEELMNDKRVRGSFTNYHRKYNFANPRDLAFFTNKLEKLLVHWEPFLQNFRTQMETMFFPDTIEEWMDENVNEHMDKLRKMAADADQIGKLKGRPKSQ</sequence>
<dbReference type="Pfam" id="PF00728">
    <property type="entry name" value="Glyco_hydro_20"/>
    <property type="match status" value="1"/>
</dbReference>